<dbReference type="OMA" id="CDFPVRP"/>
<gene>
    <name evidence="7" type="ORF">CL6EHI_166870</name>
</gene>
<dbReference type="VEuPathDB" id="AmoebaDB:EHI5A_077580"/>
<evidence type="ECO:0000313" key="8">
    <source>
        <dbReference type="Proteomes" id="UP000078387"/>
    </source>
</evidence>
<organism evidence="7 8">
    <name type="scientific">Entamoeba histolytica</name>
    <dbReference type="NCBI Taxonomy" id="5759"/>
    <lineage>
        <taxon>Eukaryota</taxon>
        <taxon>Amoebozoa</taxon>
        <taxon>Evosea</taxon>
        <taxon>Archamoebae</taxon>
        <taxon>Mastigamoebida</taxon>
        <taxon>Entamoebidae</taxon>
        <taxon>Entamoeba</taxon>
    </lineage>
</organism>
<dbReference type="VEuPathDB" id="AmoebaDB:EHI7A_084140"/>
<dbReference type="SUPFAM" id="SSF52540">
    <property type="entry name" value="P-loop containing nucleoside triphosphate hydrolases"/>
    <property type="match status" value="1"/>
</dbReference>
<evidence type="ECO:0000313" key="7">
    <source>
        <dbReference type="EMBL" id="GAT93772.1"/>
    </source>
</evidence>
<evidence type="ECO:0000256" key="2">
    <source>
        <dbReference type="ARBA" id="ARBA00023134"/>
    </source>
</evidence>
<evidence type="ECO:0000256" key="4">
    <source>
        <dbReference type="ARBA" id="ARBA00039902"/>
    </source>
</evidence>
<sequence>MKSSHKKPFSGKQKKQQLSERRERKRGVAEKETEKNVQTEEELVSKTKTKLKEQIFATKRDLRPKLLGMETKEEIDERKKLADFPIDLTKRVNGRAIPLFDITGEELDIITRPPWNYNMTAEELDQNEKVIFEEWITKIIDEHPKNINYFESNLETWRQLWRVVERSQVVLMIVDVRFGCIQFNRKVAEWIKSLNKGFGVILNKSDLVDEKIVLEWQEYFLKQFGVKTLYVKTNQAIEGRTEDWDLESIRNEKKKEGGEKSYVKTTLQDFENFVMELKPPKEIKEEEKPIEQEEDDSKKIKPKEKKLVVGLIGNPNVGKSSLLNWLVGKKVTSVSSHPGRTKYLQTYNMNKHITLADCPGMMFPMINQSQLIQVICGIYPLSQLREPYSIVRFFLERLPLDKIYSIELTPNMTVMEFVEAYAQKKNYITGKAGRLDTHKAAREILTDCIRGRIVFMFEPPKLE</sequence>
<protein>
    <recommendedName>
        <fullName evidence="4">Guanine nucleotide-binding protein-like 1</fullName>
    </recommendedName>
</protein>
<comment type="function">
    <text evidence="3">Possible regulatory or functional link with the histocompatibility cluster.</text>
</comment>
<dbReference type="Pfam" id="PF01926">
    <property type="entry name" value="MMR_HSR1"/>
    <property type="match status" value="1"/>
</dbReference>
<dbReference type="Proteomes" id="UP000078387">
    <property type="component" value="Unassembled WGS sequence"/>
</dbReference>
<dbReference type="VEuPathDB" id="AmoebaDB:EHI8A_086360"/>
<name>A0A5K1TW51_ENTHI</name>
<keyword evidence="2" id="KW-0342">GTP-binding</keyword>
<evidence type="ECO:0000256" key="5">
    <source>
        <dbReference type="SAM" id="MobiDB-lite"/>
    </source>
</evidence>
<reference evidence="7 8" key="1">
    <citation type="submission" date="2016-05" db="EMBL/GenBank/DDBJ databases">
        <title>First whole genome sequencing of Entamoeba histolytica HM1:IMSS-clone-6.</title>
        <authorList>
            <person name="Mukherjee Avik.K."/>
            <person name="Izumyama S."/>
            <person name="Nakada-Tsukui K."/>
            <person name="Nozaki T."/>
        </authorList>
    </citation>
    <scope>NUCLEOTIDE SEQUENCE [LARGE SCALE GENOMIC DNA]</scope>
    <source>
        <strain evidence="7 8">HM1:IMSS clone 6</strain>
    </source>
</reference>
<dbReference type="AlphaFoldDB" id="A0A5K1TW51"/>
<dbReference type="GO" id="GO:0003924">
    <property type="term" value="F:GTPase activity"/>
    <property type="evidence" value="ECO:0007669"/>
    <property type="project" value="InterPro"/>
</dbReference>
<feature type="compositionally biased region" description="Basic and acidic residues" evidence="5">
    <location>
        <begin position="17"/>
        <end position="38"/>
    </location>
</feature>
<dbReference type="InterPro" id="IPR006073">
    <property type="entry name" value="GTP-bd"/>
</dbReference>
<accession>A0A5K1TW51</accession>
<keyword evidence="1" id="KW-0547">Nucleotide-binding</keyword>
<dbReference type="VEuPathDB" id="AmoebaDB:KM1_081350"/>
<dbReference type="GO" id="GO:0005525">
    <property type="term" value="F:GTP binding"/>
    <property type="evidence" value="ECO:0007669"/>
    <property type="project" value="UniProtKB-KW"/>
</dbReference>
<feature type="region of interest" description="Disordered" evidence="5">
    <location>
        <begin position="1"/>
        <end position="44"/>
    </location>
</feature>
<feature type="compositionally biased region" description="Basic residues" evidence="5">
    <location>
        <begin position="1"/>
        <end position="15"/>
    </location>
</feature>
<dbReference type="PANTHER" id="PTHR45709:SF3">
    <property type="entry name" value="GUANINE NUCLEOTIDE-BINDING PROTEIN-LIKE 1"/>
    <property type="match status" value="1"/>
</dbReference>
<dbReference type="VEuPathDB" id="AmoebaDB:EHI_166870"/>
<evidence type="ECO:0000256" key="3">
    <source>
        <dbReference type="ARBA" id="ARBA00037770"/>
    </source>
</evidence>
<feature type="domain" description="G" evidence="6">
    <location>
        <begin position="309"/>
        <end position="362"/>
    </location>
</feature>
<evidence type="ECO:0000259" key="6">
    <source>
        <dbReference type="Pfam" id="PF01926"/>
    </source>
</evidence>
<dbReference type="InterPro" id="IPR027417">
    <property type="entry name" value="P-loop_NTPase"/>
</dbReference>
<dbReference type="InterPro" id="IPR043358">
    <property type="entry name" value="GNL1-like"/>
</dbReference>
<dbReference type="EMBL" id="BDEQ01000001">
    <property type="protein sequence ID" value="GAT93772.1"/>
    <property type="molecule type" value="Genomic_DNA"/>
</dbReference>
<evidence type="ECO:0000256" key="1">
    <source>
        <dbReference type="ARBA" id="ARBA00022741"/>
    </source>
</evidence>
<dbReference type="Gene3D" id="3.40.50.300">
    <property type="entry name" value="P-loop containing nucleotide triphosphate hydrolases"/>
    <property type="match status" value="1"/>
</dbReference>
<comment type="caution">
    <text evidence="7">The sequence shown here is derived from an EMBL/GenBank/DDBJ whole genome shotgun (WGS) entry which is preliminary data.</text>
</comment>
<dbReference type="CDD" id="cd01857">
    <property type="entry name" value="HSR1_MMR1"/>
    <property type="match status" value="1"/>
</dbReference>
<proteinExistence type="predicted"/>
<dbReference type="PANTHER" id="PTHR45709">
    <property type="entry name" value="LARGE SUBUNIT GTPASE 1 HOMOLOG-RELATED"/>
    <property type="match status" value="1"/>
</dbReference>